<dbReference type="Proteomes" id="UP001497623">
    <property type="component" value="Unassembled WGS sequence"/>
</dbReference>
<keyword evidence="2 4" id="KW-0863">Zinc-finger</keyword>
<evidence type="ECO:0000256" key="2">
    <source>
        <dbReference type="ARBA" id="ARBA00022771"/>
    </source>
</evidence>
<dbReference type="PROSITE" id="PS50865">
    <property type="entry name" value="ZF_MYND_2"/>
    <property type="match status" value="1"/>
</dbReference>
<keyword evidence="7" id="KW-1185">Reference proteome</keyword>
<feature type="non-terminal residue" evidence="6">
    <location>
        <position position="1"/>
    </location>
</feature>
<evidence type="ECO:0000259" key="5">
    <source>
        <dbReference type="PROSITE" id="PS50865"/>
    </source>
</evidence>
<evidence type="ECO:0000256" key="1">
    <source>
        <dbReference type="ARBA" id="ARBA00022723"/>
    </source>
</evidence>
<dbReference type="PROSITE" id="PS01360">
    <property type="entry name" value="ZF_MYND_1"/>
    <property type="match status" value="1"/>
</dbReference>
<dbReference type="AlphaFoldDB" id="A0AAV2S6B8"/>
<evidence type="ECO:0000313" key="7">
    <source>
        <dbReference type="Proteomes" id="UP001497623"/>
    </source>
</evidence>
<evidence type="ECO:0000256" key="4">
    <source>
        <dbReference type="PROSITE-ProRule" id="PRU00134"/>
    </source>
</evidence>
<dbReference type="InterPro" id="IPR002893">
    <property type="entry name" value="Znf_MYND"/>
</dbReference>
<sequence>FSMAPLTRSVDYELPELSLEAPRVETKGVQASSNPISLVNPEVPRLVTYKSKSGTCAACSKASNQSCADCCGMVFYCNADCQTANWIKHKELCEDLMNQHLAKVIFKLI</sequence>
<reference evidence="6 7" key="1">
    <citation type="submission" date="2024-05" db="EMBL/GenBank/DDBJ databases">
        <authorList>
            <person name="Wallberg A."/>
        </authorList>
    </citation>
    <scope>NUCLEOTIDE SEQUENCE [LARGE SCALE GENOMIC DNA]</scope>
</reference>
<proteinExistence type="predicted"/>
<name>A0AAV2S6B8_MEGNR</name>
<protein>
    <recommendedName>
        <fullName evidence="5">MYND-type domain-containing protein</fullName>
    </recommendedName>
</protein>
<keyword evidence="1" id="KW-0479">Metal-binding</keyword>
<keyword evidence="3" id="KW-0862">Zinc</keyword>
<feature type="domain" description="MYND-type" evidence="5">
    <location>
        <begin position="56"/>
        <end position="93"/>
    </location>
</feature>
<organism evidence="6 7">
    <name type="scientific">Meganyctiphanes norvegica</name>
    <name type="common">Northern krill</name>
    <name type="synonym">Thysanopoda norvegica</name>
    <dbReference type="NCBI Taxonomy" id="48144"/>
    <lineage>
        <taxon>Eukaryota</taxon>
        <taxon>Metazoa</taxon>
        <taxon>Ecdysozoa</taxon>
        <taxon>Arthropoda</taxon>
        <taxon>Crustacea</taxon>
        <taxon>Multicrustacea</taxon>
        <taxon>Malacostraca</taxon>
        <taxon>Eumalacostraca</taxon>
        <taxon>Eucarida</taxon>
        <taxon>Euphausiacea</taxon>
        <taxon>Euphausiidae</taxon>
        <taxon>Meganyctiphanes</taxon>
    </lineage>
</organism>
<dbReference type="EMBL" id="CAXKWB010045371">
    <property type="protein sequence ID" value="CAL4162103.1"/>
    <property type="molecule type" value="Genomic_DNA"/>
</dbReference>
<dbReference type="Gene3D" id="6.10.140.2220">
    <property type="match status" value="1"/>
</dbReference>
<evidence type="ECO:0000313" key="6">
    <source>
        <dbReference type="EMBL" id="CAL4162103.1"/>
    </source>
</evidence>
<dbReference type="Pfam" id="PF01753">
    <property type="entry name" value="zf-MYND"/>
    <property type="match status" value="1"/>
</dbReference>
<gene>
    <name evidence="6" type="ORF">MNOR_LOCUS32793</name>
</gene>
<dbReference type="SUPFAM" id="SSF144232">
    <property type="entry name" value="HIT/MYND zinc finger-like"/>
    <property type="match status" value="1"/>
</dbReference>
<comment type="caution">
    <text evidence="6">The sequence shown here is derived from an EMBL/GenBank/DDBJ whole genome shotgun (WGS) entry which is preliminary data.</text>
</comment>
<evidence type="ECO:0000256" key="3">
    <source>
        <dbReference type="ARBA" id="ARBA00022833"/>
    </source>
</evidence>
<accession>A0AAV2S6B8</accession>
<dbReference type="GO" id="GO:0008270">
    <property type="term" value="F:zinc ion binding"/>
    <property type="evidence" value="ECO:0007669"/>
    <property type="project" value="UniProtKB-KW"/>
</dbReference>